<sequence>MSMSIQLRIRWLYSVRYDLLVVRIEIGMASDCLVRGFPWPSFCSNNLMTDISTLMAQLRFSEEDLVDIDVLHIEEDHLVEGSEKCLVGKVLAPMSIDHDMLIRVFKADSVWSNRYDREKRDGTENMMGKRPYGCKDSENPQLVAKKARSTIANAGHGVNERHEETPPPMALISVEAVGQPRRMP</sequence>
<feature type="region of interest" description="Disordered" evidence="1">
    <location>
        <begin position="153"/>
        <end position="184"/>
    </location>
</feature>
<proteinExistence type="predicted"/>
<evidence type="ECO:0000313" key="2">
    <source>
        <dbReference type="EMBL" id="KAK9035201.1"/>
    </source>
</evidence>
<organism evidence="2 3">
    <name type="scientific">Hibiscus sabdariffa</name>
    <name type="common">roselle</name>
    <dbReference type="NCBI Taxonomy" id="183260"/>
    <lineage>
        <taxon>Eukaryota</taxon>
        <taxon>Viridiplantae</taxon>
        <taxon>Streptophyta</taxon>
        <taxon>Embryophyta</taxon>
        <taxon>Tracheophyta</taxon>
        <taxon>Spermatophyta</taxon>
        <taxon>Magnoliopsida</taxon>
        <taxon>eudicotyledons</taxon>
        <taxon>Gunneridae</taxon>
        <taxon>Pentapetalae</taxon>
        <taxon>rosids</taxon>
        <taxon>malvids</taxon>
        <taxon>Malvales</taxon>
        <taxon>Malvaceae</taxon>
        <taxon>Malvoideae</taxon>
        <taxon>Hibiscus</taxon>
    </lineage>
</organism>
<reference evidence="2 3" key="1">
    <citation type="journal article" date="2024" name="G3 (Bethesda)">
        <title>Genome assembly of Hibiscus sabdariffa L. provides insights into metabolisms of medicinal natural products.</title>
        <authorList>
            <person name="Kim T."/>
        </authorList>
    </citation>
    <scope>NUCLEOTIDE SEQUENCE [LARGE SCALE GENOMIC DNA]</scope>
    <source>
        <strain evidence="2">TK-2024</strain>
        <tissue evidence="2">Old leaves</tissue>
    </source>
</reference>
<dbReference type="EMBL" id="JBBPBN010000006">
    <property type="protein sequence ID" value="KAK9035201.1"/>
    <property type="molecule type" value="Genomic_DNA"/>
</dbReference>
<keyword evidence="3" id="KW-1185">Reference proteome</keyword>
<protein>
    <submittedName>
        <fullName evidence="2">Uncharacterized protein</fullName>
    </submittedName>
</protein>
<dbReference type="Proteomes" id="UP001396334">
    <property type="component" value="Unassembled WGS sequence"/>
</dbReference>
<evidence type="ECO:0000313" key="3">
    <source>
        <dbReference type="Proteomes" id="UP001396334"/>
    </source>
</evidence>
<comment type="caution">
    <text evidence="2">The sequence shown here is derived from an EMBL/GenBank/DDBJ whole genome shotgun (WGS) entry which is preliminary data.</text>
</comment>
<name>A0ABR2TCI9_9ROSI</name>
<evidence type="ECO:0000256" key="1">
    <source>
        <dbReference type="SAM" id="MobiDB-lite"/>
    </source>
</evidence>
<gene>
    <name evidence="2" type="ORF">V6N11_077249</name>
</gene>
<accession>A0ABR2TCI9</accession>